<sequence length="95" mass="11029">MKLEKLRREMQDIKLAKFELTVSAQKLEENMGTFASLRRLIAVAYEKKAEGSLDDADYYEIVSAVLKIHEQTKEALSYNMMRADEIIEMARRSIL</sequence>
<dbReference type="AlphaFoldDB" id="A0A5C0UF55"/>
<dbReference type="EMBL" id="CP043316">
    <property type="protein sequence ID" value="QEK38347.1"/>
    <property type="molecule type" value="Genomic_DNA"/>
</dbReference>
<name>A0A5C0UF55_9PROT</name>
<dbReference type="Proteomes" id="UP000325004">
    <property type="component" value="Chromosome"/>
</dbReference>
<proteinExistence type="predicted"/>
<evidence type="ECO:0000313" key="2">
    <source>
        <dbReference type="Proteomes" id="UP000325004"/>
    </source>
</evidence>
<dbReference type="RefSeq" id="WP_148971463.1">
    <property type="nucleotide sequence ID" value="NZ_CP043316.1"/>
</dbReference>
<reference evidence="1 2" key="1">
    <citation type="submission" date="2019-08" db="EMBL/GenBank/DDBJ databases">
        <title>Highly reduced genomes of protist endosymbionts show evolutionary convergence.</title>
        <authorList>
            <person name="George E."/>
            <person name="Husnik F."/>
            <person name="Tashyreva D."/>
            <person name="Prokopchuk G."/>
            <person name="Horak A."/>
            <person name="Kwong W.K."/>
            <person name="Lukes J."/>
            <person name="Keeling P.J."/>
        </authorList>
    </citation>
    <scope>NUCLEOTIDE SEQUENCE [LARGE SCALE GENOMIC DNA]</scope>
    <source>
        <strain evidence="1">1604LC</strain>
    </source>
</reference>
<accession>A0A5C0UF55</accession>
<keyword evidence="2" id="KW-1185">Reference proteome</keyword>
<gene>
    <name evidence="1" type="ORF">FZC34_00185</name>
</gene>
<evidence type="ECO:0000313" key="1">
    <source>
        <dbReference type="EMBL" id="QEK38347.1"/>
    </source>
</evidence>
<protein>
    <submittedName>
        <fullName evidence="1">Uncharacterized protein</fullName>
    </submittedName>
</protein>
<organism evidence="1 2">
    <name type="scientific">Candidatus Cytomitobacter primus</name>
    <dbReference type="NCBI Taxonomy" id="2066024"/>
    <lineage>
        <taxon>Bacteria</taxon>
        <taxon>Pseudomonadati</taxon>
        <taxon>Pseudomonadota</taxon>
        <taxon>Alphaproteobacteria</taxon>
        <taxon>Holosporales</taxon>
        <taxon>Holosporaceae</taxon>
        <taxon>Candidatus Cytomitobacter</taxon>
    </lineage>
</organism>
<dbReference type="KEGG" id="cpri:FZC34_00185"/>